<dbReference type="PANTHER" id="PTHR34406">
    <property type="entry name" value="PROTEIN YCEI"/>
    <property type="match status" value="1"/>
</dbReference>
<feature type="domain" description="Lipid/polyisoprenoid-binding YceI-like" evidence="2">
    <location>
        <begin position="30"/>
        <end position="176"/>
    </location>
</feature>
<evidence type="ECO:0000259" key="2">
    <source>
        <dbReference type="Pfam" id="PF04264"/>
    </source>
</evidence>
<keyword evidence="1" id="KW-0732">Signal</keyword>
<sequence>MKKLVLLLLICASTASLAQDKILTKTGKITFEASTALEEIKATTTSATCIVNTTNGDIACLALQKSFRFKVALMEEHYNENYMESDKFPKATFKGNIEKFNYRALSGSAQDFTMKGILEMHGKTKEVTTVAKIRKVEGGTEIKAVFKVSPQDFGIEIPSVVKDKIAKTVEITSEFVLK</sequence>
<dbReference type="Pfam" id="PF04264">
    <property type="entry name" value="YceI"/>
    <property type="match status" value="1"/>
</dbReference>
<feature type="signal peptide" evidence="1">
    <location>
        <begin position="1"/>
        <end position="18"/>
    </location>
</feature>
<feature type="chain" id="PRO_5031318083" evidence="1">
    <location>
        <begin position="19"/>
        <end position="178"/>
    </location>
</feature>
<dbReference type="RefSeq" id="WP_176006843.1">
    <property type="nucleotide sequence ID" value="NZ_JABWMI010000015.1"/>
</dbReference>
<gene>
    <name evidence="3" type="ORF">HZF10_13985</name>
</gene>
<dbReference type="AlphaFoldDB" id="A0A7Y8Y674"/>
<evidence type="ECO:0000313" key="4">
    <source>
        <dbReference type="Proteomes" id="UP000535020"/>
    </source>
</evidence>
<keyword evidence="4" id="KW-1185">Reference proteome</keyword>
<proteinExistence type="predicted"/>
<dbReference type="Gene3D" id="2.40.128.110">
    <property type="entry name" value="Lipid/polyisoprenoid-binding, YceI-like"/>
    <property type="match status" value="1"/>
</dbReference>
<dbReference type="InterPro" id="IPR007372">
    <property type="entry name" value="Lipid/polyisoprenoid-bd_YceI"/>
</dbReference>
<dbReference type="InterPro" id="IPR036761">
    <property type="entry name" value="TTHA0802/YceI-like_sf"/>
</dbReference>
<dbReference type="PANTHER" id="PTHR34406:SF1">
    <property type="entry name" value="PROTEIN YCEI"/>
    <property type="match status" value="1"/>
</dbReference>
<name>A0A7Y8Y674_9FLAO</name>
<reference evidence="3 4" key="1">
    <citation type="submission" date="2020-07" db="EMBL/GenBank/DDBJ databases">
        <authorList>
            <person name="Sun Q."/>
        </authorList>
    </citation>
    <scope>NUCLEOTIDE SEQUENCE [LARGE SCALE GENOMIC DNA]</scope>
    <source>
        <strain evidence="3 4">MAH-1</strain>
    </source>
</reference>
<accession>A0A7Y8Y674</accession>
<evidence type="ECO:0000256" key="1">
    <source>
        <dbReference type="SAM" id="SignalP"/>
    </source>
</evidence>
<dbReference type="EMBL" id="JACBJI010000006">
    <property type="protein sequence ID" value="NYA72035.1"/>
    <property type="molecule type" value="Genomic_DNA"/>
</dbReference>
<protein>
    <submittedName>
        <fullName evidence="3">YceI family protein</fullName>
    </submittedName>
</protein>
<dbReference type="SUPFAM" id="SSF101874">
    <property type="entry name" value="YceI-like"/>
    <property type="match status" value="1"/>
</dbReference>
<organism evidence="3 4">
    <name type="scientific">Flavobacterium agri</name>
    <dbReference type="NCBI Taxonomy" id="2743471"/>
    <lineage>
        <taxon>Bacteria</taxon>
        <taxon>Pseudomonadati</taxon>
        <taxon>Bacteroidota</taxon>
        <taxon>Flavobacteriia</taxon>
        <taxon>Flavobacteriales</taxon>
        <taxon>Flavobacteriaceae</taxon>
        <taxon>Flavobacterium</taxon>
    </lineage>
</organism>
<dbReference type="Proteomes" id="UP000535020">
    <property type="component" value="Unassembled WGS sequence"/>
</dbReference>
<evidence type="ECO:0000313" key="3">
    <source>
        <dbReference type="EMBL" id="NYA72035.1"/>
    </source>
</evidence>
<comment type="caution">
    <text evidence="3">The sequence shown here is derived from an EMBL/GenBank/DDBJ whole genome shotgun (WGS) entry which is preliminary data.</text>
</comment>